<evidence type="ECO:0000313" key="1">
    <source>
        <dbReference type="EMBL" id="RUS34346.1"/>
    </source>
</evidence>
<sequence>MVSHLSSEFNYYTCLIVDSTDIHDDHRRNAKKGEDYAQDVKGVKVEHLGAIAISGVIENNHRLLHIIENADEHLSNDDNPQILRAVHVLHSQSLQHNNLKCVNLLVLRYLGSPVATWALHVPPRSLQHELFTLEIVVLATAFFEDFHGNPSVRAVSIPFPVLIPNTILGIDSNLSGTKFGVINLDFVYDLLARFAARQRVQRQETSGAYLLHSPSEHCPRPLCGRDGKLRWCLRSGR</sequence>
<accession>A0A433QX57</accession>
<evidence type="ECO:0000313" key="2">
    <source>
        <dbReference type="Proteomes" id="UP000274822"/>
    </source>
</evidence>
<evidence type="ECO:0008006" key="3">
    <source>
        <dbReference type="Google" id="ProtNLM"/>
    </source>
</evidence>
<comment type="caution">
    <text evidence="1">The sequence shown here is derived from an EMBL/GenBank/DDBJ whole genome shotgun (WGS) entry which is preliminary data.</text>
</comment>
<dbReference type="AlphaFoldDB" id="A0A433QX57"/>
<protein>
    <recommendedName>
        <fullName evidence="3">Protein kinase domain-containing protein</fullName>
    </recommendedName>
</protein>
<proteinExistence type="predicted"/>
<dbReference type="Proteomes" id="UP000274822">
    <property type="component" value="Unassembled WGS sequence"/>
</dbReference>
<organism evidence="1 2">
    <name type="scientific">Jimgerdemannia flammicorona</name>
    <dbReference type="NCBI Taxonomy" id="994334"/>
    <lineage>
        <taxon>Eukaryota</taxon>
        <taxon>Fungi</taxon>
        <taxon>Fungi incertae sedis</taxon>
        <taxon>Mucoromycota</taxon>
        <taxon>Mucoromycotina</taxon>
        <taxon>Endogonomycetes</taxon>
        <taxon>Endogonales</taxon>
        <taxon>Endogonaceae</taxon>
        <taxon>Jimgerdemannia</taxon>
    </lineage>
</organism>
<name>A0A433QX57_9FUNG</name>
<gene>
    <name evidence="1" type="ORF">BC938DRAFT_481056</name>
</gene>
<reference evidence="1 2" key="1">
    <citation type="journal article" date="2018" name="New Phytol.">
        <title>Phylogenomics of Endogonaceae and evolution of mycorrhizas within Mucoromycota.</title>
        <authorList>
            <person name="Chang Y."/>
            <person name="Desiro A."/>
            <person name="Na H."/>
            <person name="Sandor L."/>
            <person name="Lipzen A."/>
            <person name="Clum A."/>
            <person name="Barry K."/>
            <person name="Grigoriev I.V."/>
            <person name="Martin F.M."/>
            <person name="Stajich J.E."/>
            <person name="Smith M.E."/>
            <person name="Bonito G."/>
            <person name="Spatafora J.W."/>
        </authorList>
    </citation>
    <scope>NUCLEOTIDE SEQUENCE [LARGE SCALE GENOMIC DNA]</scope>
    <source>
        <strain evidence="1 2">AD002</strain>
    </source>
</reference>
<dbReference type="EMBL" id="RBNJ01000564">
    <property type="protein sequence ID" value="RUS34346.1"/>
    <property type="molecule type" value="Genomic_DNA"/>
</dbReference>
<keyword evidence="2" id="KW-1185">Reference proteome</keyword>